<keyword evidence="1 2" id="KW-0238">DNA-binding</keyword>
<dbReference type="PROSITE" id="PS50935">
    <property type="entry name" value="SSB"/>
    <property type="match status" value="1"/>
</dbReference>
<protein>
    <recommendedName>
        <fullName evidence="6">Protein OSB2, chloroplastic-like</fullName>
    </recommendedName>
</protein>
<reference evidence="4 5" key="1">
    <citation type="journal article" date="2015" name="Proc. Natl. Acad. Sci. U.S.A.">
        <title>The resurrection genome of Boea hygrometrica: A blueprint for survival of dehydration.</title>
        <authorList>
            <person name="Xiao L."/>
            <person name="Yang G."/>
            <person name="Zhang L."/>
            <person name="Yang X."/>
            <person name="Zhao S."/>
            <person name="Ji Z."/>
            <person name="Zhou Q."/>
            <person name="Hu M."/>
            <person name="Wang Y."/>
            <person name="Chen M."/>
            <person name="Xu Y."/>
            <person name="Jin H."/>
            <person name="Xiao X."/>
            <person name="Hu G."/>
            <person name="Bao F."/>
            <person name="Hu Y."/>
            <person name="Wan P."/>
            <person name="Li L."/>
            <person name="Deng X."/>
            <person name="Kuang T."/>
            <person name="Xiang C."/>
            <person name="Zhu J.K."/>
            <person name="Oliver M.J."/>
            <person name="He Y."/>
        </authorList>
    </citation>
    <scope>NUCLEOTIDE SEQUENCE [LARGE SCALE GENOMIC DNA]</scope>
    <source>
        <strain evidence="5">cv. XS01</strain>
    </source>
</reference>
<evidence type="ECO:0008006" key="6">
    <source>
        <dbReference type="Google" id="ProtNLM"/>
    </source>
</evidence>
<evidence type="ECO:0000256" key="3">
    <source>
        <dbReference type="SAM" id="MobiDB-lite"/>
    </source>
</evidence>
<evidence type="ECO:0000256" key="1">
    <source>
        <dbReference type="ARBA" id="ARBA00023125"/>
    </source>
</evidence>
<dbReference type="InterPro" id="IPR012340">
    <property type="entry name" value="NA-bd_OB-fold"/>
</dbReference>
<evidence type="ECO:0000313" key="4">
    <source>
        <dbReference type="EMBL" id="KZV26157.1"/>
    </source>
</evidence>
<sequence>MNRLARAKSSARLVIPPSSPRKYLFFINHIASLQQSYLYSTRTADNTHKTSKGKTQKSSEPSSTFSQRVKKKVEEPTLWPRPREIPYQAKVANFVNIIGRVRIPVKLECSYDGKQWAATVISRDGDKNSLLIPVVFEGDLAHVVARHVKENDFVFVSGQLSVDKMPLVLSEDLGKFHVLAENLNFVEGLKMNISNYAWKTKEVSIYELDKAFSPVDKKLEVDISSESGHAGGDIHATVNSAWTGSFESSTKSLGMKNEWDSGNFALESVKPPVFDDSEAAGSVQSLHVGNKGEMVLNDNSKLEKGKQMSGETAPKHKDGDSWRDLVINPLQWWDYRGHKSNGLVKEKFPDFKHKATNESLWINRAPEWVLAGLGKLEFDVKPIFDKKQPAVPQTDERKRAEKWDDPWKNLVENPDKWWDNRSKKKNPKAPDFKHKETGEVLWLNRSPDWALSKLPPLQDGQIS</sequence>
<accession>A0A2Z7B3M8</accession>
<feature type="region of interest" description="Disordered" evidence="3">
    <location>
        <begin position="412"/>
        <end position="437"/>
    </location>
</feature>
<feature type="compositionally biased region" description="Polar residues" evidence="3">
    <location>
        <begin position="56"/>
        <end position="67"/>
    </location>
</feature>
<dbReference type="Proteomes" id="UP000250235">
    <property type="component" value="Unassembled WGS sequence"/>
</dbReference>
<dbReference type="GO" id="GO:0042645">
    <property type="term" value="C:mitochondrial nucleoid"/>
    <property type="evidence" value="ECO:0007669"/>
    <property type="project" value="TreeGrafter"/>
</dbReference>
<proteinExistence type="predicted"/>
<dbReference type="EMBL" id="KV011785">
    <property type="protein sequence ID" value="KZV26157.1"/>
    <property type="molecule type" value="Genomic_DNA"/>
</dbReference>
<feature type="compositionally biased region" description="Basic and acidic residues" evidence="3">
    <location>
        <begin position="412"/>
        <end position="421"/>
    </location>
</feature>
<dbReference type="PANTHER" id="PTHR10302:SF23">
    <property type="entry name" value="PROTEIN OSB4, CHLOROPLASTIC"/>
    <property type="match status" value="1"/>
</dbReference>
<dbReference type="GO" id="GO:0006264">
    <property type="term" value="P:mitochondrial DNA replication"/>
    <property type="evidence" value="ECO:0007669"/>
    <property type="project" value="TreeGrafter"/>
</dbReference>
<gene>
    <name evidence="4" type="ORF">F511_06324</name>
</gene>
<dbReference type="InterPro" id="IPR011344">
    <property type="entry name" value="ssDNA-bd"/>
</dbReference>
<dbReference type="GO" id="GO:0003697">
    <property type="term" value="F:single-stranded DNA binding"/>
    <property type="evidence" value="ECO:0007669"/>
    <property type="project" value="InterPro"/>
</dbReference>
<feature type="region of interest" description="Disordered" evidence="3">
    <location>
        <begin position="44"/>
        <end position="73"/>
    </location>
</feature>
<evidence type="ECO:0000256" key="2">
    <source>
        <dbReference type="PROSITE-ProRule" id="PRU00252"/>
    </source>
</evidence>
<evidence type="ECO:0000313" key="5">
    <source>
        <dbReference type="Proteomes" id="UP000250235"/>
    </source>
</evidence>
<name>A0A2Z7B3M8_9LAMI</name>
<dbReference type="AlphaFoldDB" id="A0A2Z7B3M8"/>
<dbReference type="SUPFAM" id="SSF50249">
    <property type="entry name" value="Nucleic acid-binding proteins"/>
    <property type="match status" value="1"/>
</dbReference>
<dbReference type="OrthoDB" id="669963at2759"/>
<organism evidence="4 5">
    <name type="scientific">Dorcoceras hygrometricum</name>
    <dbReference type="NCBI Taxonomy" id="472368"/>
    <lineage>
        <taxon>Eukaryota</taxon>
        <taxon>Viridiplantae</taxon>
        <taxon>Streptophyta</taxon>
        <taxon>Embryophyta</taxon>
        <taxon>Tracheophyta</taxon>
        <taxon>Spermatophyta</taxon>
        <taxon>Magnoliopsida</taxon>
        <taxon>eudicotyledons</taxon>
        <taxon>Gunneridae</taxon>
        <taxon>Pentapetalae</taxon>
        <taxon>asterids</taxon>
        <taxon>lamiids</taxon>
        <taxon>Lamiales</taxon>
        <taxon>Gesneriaceae</taxon>
        <taxon>Didymocarpoideae</taxon>
        <taxon>Trichosporeae</taxon>
        <taxon>Loxocarpinae</taxon>
        <taxon>Dorcoceras</taxon>
    </lineage>
</organism>
<dbReference type="InterPro" id="IPR000424">
    <property type="entry name" value="Primosome_PriB/ssb"/>
</dbReference>
<keyword evidence="5" id="KW-1185">Reference proteome</keyword>
<dbReference type="PANTHER" id="PTHR10302">
    <property type="entry name" value="SINGLE-STRANDED DNA-BINDING PROTEIN"/>
    <property type="match status" value="1"/>
</dbReference>
<feature type="compositionally biased region" description="Basic and acidic residues" evidence="3">
    <location>
        <begin position="428"/>
        <end position="437"/>
    </location>
</feature>